<accession>A0A081BMN8</accession>
<organism evidence="1">
    <name type="scientific">Candidatus Moduliflexus flocculans</name>
    <dbReference type="NCBI Taxonomy" id="1499966"/>
    <lineage>
        <taxon>Bacteria</taxon>
        <taxon>Candidatus Moduliflexota</taxon>
        <taxon>Candidatus Moduliflexia</taxon>
        <taxon>Candidatus Moduliflexales</taxon>
        <taxon>Candidatus Moduliflexaceae</taxon>
    </lineage>
</organism>
<dbReference type="EMBL" id="DF820457">
    <property type="protein sequence ID" value="GAK51654.1"/>
    <property type="molecule type" value="Genomic_DNA"/>
</dbReference>
<protein>
    <submittedName>
        <fullName evidence="1">Uncharacterized protein</fullName>
    </submittedName>
</protein>
<dbReference type="Proteomes" id="UP000030700">
    <property type="component" value="Unassembled WGS sequence"/>
</dbReference>
<evidence type="ECO:0000313" key="2">
    <source>
        <dbReference type="Proteomes" id="UP000030700"/>
    </source>
</evidence>
<dbReference type="HOGENOM" id="CLU_333382_0_0_0"/>
<dbReference type="STRING" id="1499966.U14_02899"/>
<dbReference type="AlphaFoldDB" id="A0A081BMN8"/>
<keyword evidence="2" id="KW-1185">Reference proteome</keyword>
<sequence>MKQTTKLYKLKDTLETVENVSKWASGKFTCASCRKSEDAAKFPTPVGDLCISCVEIELKRAARSVDLLNWTLPQYKAALESAEKLRDRLTALWRFHDILRVAALKYPNDVDDLRKLVIRSLGFISEHPLSAVVRQAAYQTSLSFDKSLAPMLIAENQTTPWQHYANTLMALSHIAPENRDVRAFIQQAAQDEQPDIRKRAQAILLKIGVPSKQAEAFAKPPSRQAMLENVMEMMPPELRELMQLGFVEETALNVPFTVLDAPPAPQPPAVANTPQRIAQLVEQHYSADALKRIYKTYLHGQFFTEDDFPQSGNWSINKLKKSEMVHALASVFSQQDLFLRVFAKLPKEAQQMFQQFVWEGEEVEAKTLEAAYKVKIVKEREKRTAYGYGGGFGNAQDIEDPFVIFQIRTHYNWYAYDDRYAYYFSIADELRSIFKHYLPHPQGYDVLPIPALPQADYLCEDRDQILRQIHLYDTYVRQGNLKYSESTGKLMKASLAQMTKYCGIREFYLHDKELAALKTTLIIDFFQKNSLKPDKEPELYLKTLFAAFFQAPTPKGKKLHEFLYHLKGSYYDHDIEHRERRVRAALAELLKLLPPGQWAAFENLRKAAAYRNLDFEVVARKDYGNDLFFTQRYKSQYGARDERVYVRDREYKNAVVTPFLKTMCFLFAAFGLLDIAYDLPKNQDARDRDKPYLSAFDGLRFLRLTPLGAYVLGLQETYQAADAQETGTIILDDKRLLLTLEGRDPLKMMVVEKLAEKISDACYKVTYQSFLKECVTQQDITQKVKMFKEHVTAAPPRVWQEFLDDVAGKINPLAVAEKMAVFKLQPQKDLIALLARDETLKKYVLKAEDYHLIIAQKDVSKVKKRLEEFGYFIDNF</sequence>
<dbReference type="InterPro" id="IPR016024">
    <property type="entry name" value="ARM-type_fold"/>
</dbReference>
<reference evidence="1" key="1">
    <citation type="journal article" date="2015" name="PeerJ">
        <title>First genomic representation of candidate bacterial phylum KSB3 points to enhanced environmental sensing as a trigger of wastewater bulking.</title>
        <authorList>
            <person name="Sekiguchi Y."/>
            <person name="Ohashi A."/>
            <person name="Parks D.H."/>
            <person name="Yamauchi T."/>
            <person name="Tyson G.W."/>
            <person name="Hugenholtz P."/>
        </authorList>
    </citation>
    <scope>NUCLEOTIDE SEQUENCE [LARGE SCALE GENOMIC DNA]</scope>
</reference>
<gene>
    <name evidence="1" type="ORF">U14_02899</name>
</gene>
<name>A0A081BMN8_9BACT</name>
<evidence type="ECO:0000313" key="1">
    <source>
        <dbReference type="EMBL" id="GAK51654.1"/>
    </source>
</evidence>
<proteinExistence type="predicted"/>
<dbReference type="SUPFAM" id="SSF48371">
    <property type="entry name" value="ARM repeat"/>
    <property type="match status" value="1"/>
</dbReference>